<dbReference type="SUPFAM" id="SSF117281">
    <property type="entry name" value="Kelch motif"/>
    <property type="match status" value="1"/>
</dbReference>
<sequence>MLDPQLPKYFASAAYGSRIFLFGGYTSKDNYYTGTKDDVHLCDTLGFVVLGEKSSQMVHERVDSQAVTVSNKIYVFASDMECDPIPNPLAEVYDIHSGEWSHFLNLRMCSSKMNVLSKNPNLSQRHHGNGRRRNVPENEQQRQNRCINHREIVIKGRSSNNSYLLTLMKVRFAAHEQLCRSLQEKTRDLESQLAKEMKARLQHENRVVAASAKPSSSFAFSYQNPIVWTQKKAATWTLQVEASVKGHN</sequence>
<evidence type="ECO:0000256" key="2">
    <source>
        <dbReference type="SAM" id="MobiDB-lite"/>
    </source>
</evidence>
<name>A0A835IX94_9MAGN</name>
<dbReference type="InterPro" id="IPR015915">
    <property type="entry name" value="Kelch-typ_b-propeller"/>
</dbReference>
<evidence type="ECO:0000256" key="1">
    <source>
        <dbReference type="SAM" id="Coils"/>
    </source>
</evidence>
<dbReference type="AlphaFoldDB" id="A0A835IX94"/>
<feature type="region of interest" description="Disordered" evidence="2">
    <location>
        <begin position="118"/>
        <end position="142"/>
    </location>
</feature>
<organism evidence="3 4">
    <name type="scientific">Coptis chinensis</name>
    <dbReference type="NCBI Taxonomy" id="261450"/>
    <lineage>
        <taxon>Eukaryota</taxon>
        <taxon>Viridiplantae</taxon>
        <taxon>Streptophyta</taxon>
        <taxon>Embryophyta</taxon>
        <taxon>Tracheophyta</taxon>
        <taxon>Spermatophyta</taxon>
        <taxon>Magnoliopsida</taxon>
        <taxon>Ranunculales</taxon>
        <taxon>Ranunculaceae</taxon>
        <taxon>Coptidoideae</taxon>
        <taxon>Coptis</taxon>
    </lineage>
</organism>
<keyword evidence="4" id="KW-1185">Reference proteome</keyword>
<protein>
    <submittedName>
        <fullName evidence="3">Uncharacterized protein</fullName>
    </submittedName>
</protein>
<comment type="caution">
    <text evidence="3">The sequence shown here is derived from an EMBL/GenBank/DDBJ whole genome shotgun (WGS) entry which is preliminary data.</text>
</comment>
<dbReference type="Proteomes" id="UP000631114">
    <property type="component" value="Unassembled WGS sequence"/>
</dbReference>
<proteinExistence type="predicted"/>
<keyword evidence="1" id="KW-0175">Coiled coil</keyword>
<feature type="compositionally biased region" description="Basic residues" evidence="2">
    <location>
        <begin position="124"/>
        <end position="133"/>
    </location>
</feature>
<dbReference type="Gene3D" id="2.120.10.80">
    <property type="entry name" value="Kelch-type beta propeller"/>
    <property type="match status" value="1"/>
</dbReference>
<reference evidence="3 4" key="1">
    <citation type="submission" date="2020-10" db="EMBL/GenBank/DDBJ databases">
        <title>The Coptis chinensis genome and diversification of protoberbering-type alkaloids.</title>
        <authorList>
            <person name="Wang B."/>
            <person name="Shu S."/>
            <person name="Song C."/>
            <person name="Liu Y."/>
        </authorList>
    </citation>
    <scope>NUCLEOTIDE SEQUENCE [LARGE SCALE GENOMIC DNA]</scope>
    <source>
        <strain evidence="3">HL-2020</strain>
        <tissue evidence="3">Leaf</tissue>
    </source>
</reference>
<feature type="coiled-coil region" evidence="1">
    <location>
        <begin position="172"/>
        <end position="199"/>
    </location>
</feature>
<accession>A0A835IX94</accession>
<dbReference type="EMBL" id="JADFTS010000001">
    <property type="protein sequence ID" value="KAF9625756.1"/>
    <property type="molecule type" value="Genomic_DNA"/>
</dbReference>
<evidence type="ECO:0000313" key="4">
    <source>
        <dbReference type="Proteomes" id="UP000631114"/>
    </source>
</evidence>
<evidence type="ECO:0000313" key="3">
    <source>
        <dbReference type="EMBL" id="KAF9625756.1"/>
    </source>
</evidence>
<gene>
    <name evidence="3" type="ORF">IFM89_026896</name>
</gene>